<evidence type="ECO:0000256" key="3">
    <source>
        <dbReference type="ARBA" id="ARBA00022840"/>
    </source>
</evidence>
<gene>
    <name evidence="4" type="ORF">METZ01_LOCUS306430</name>
</gene>
<dbReference type="Pfam" id="PF01812">
    <property type="entry name" value="5-FTHF_cyc-lig"/>
    <property type="match status" value="1"/>
</dbReference>
<keyword evidence="3" id="KW-0067">ATP-binding</keyword>
<evidence type="ECO:0000256" key="2">
    <source>
        <dbReference type="ARBA" id="ARBA00022741"/>
    </source>
</evidence>
<dbReference type="NCBIfam" id="TIGR02727">
    <property type="entry name" value="MTHFS_bact"/>
    <property type="match status" value="1"/>
</dbReference>
<comment type="similarity">
    <text evidence="1">Belongs to the 5-formyltetrahydrofolate cyclo-ligase family.</text>
</comment>
<proteinExistence type="inferred from homology"/>
<dbReference type="InterPro" id="IPR024185">
    <property type="entry name" value="FTHF_cligase-like_sf"/>
</dbReference>
<sequence>MPLNATAFEKKELRRKILNTRRKISPFSRQVASKKILDTLTQLSRLRKASRVHCYVGQPDEPDTLPILEWLLKQEIQLAVPCVDSQNPELQHSQLSSIESLEKGNFGILDVPSDQRIDVDLTELELVLIPGIAFDLSGGRLGYGRGYYDRFLEKTGAFRIGVCFGAQMVDQVPMESHDIRMQALVSEQGYQEIER</sequence>
<dbReference type="GO" id="GO:0009396">
    <property type="term" value="P:folic acid-containing compound biosynthetic process"/>
    <property type="evidence" value="ECO:0007669"/>
    <property type="project" value="TreeGrafter"/>
</dbReference>
<dbReference type="Gene3D" id="3.40.50.10420">
    <property type="entry name" value="NagB/RpiA/CoA transferase-like"/>
    <property type="match status" value="1"/>
</dbReference>
<dbReference type="InterPro" id="IPR002698">
    <property type="entry name" value="FTHF_cligase"/>
</dbReference>
<dbReference type="EMBL" id="UINC01096575">
    <property type="protein sequence ID" value="SVC53576.1"/>
    <property type="molecule type" value="Genomic_DNA"/>
</dbReference>
<dbReference type="InterPro" id="IPR037171">
    <property type="entry name" value="NagB/RpiA_transferase-like"/>
</dbReference>
<dbReference type="GO" id="GO:0005524">
    <property type="term" value="F:ATP binding"/>
    <property type="evidence" value="ECO:0007669"/>
    <property type="project" value="UniProtKB-KW"/>
</dbReference>
<evidence type="ECO:0000313" key="4">
    <source>
        <dbReference type="EMBL" id="SVC53576.1"/>
    </source>
</evidence>
<dbReference type="PANTHER" id="PTHR23407:SF1">
    <property type="entry name" value="5-FORMYLTETRAHYDROFOLATE CYCLO-LIGASE"/>
    <property type="match status" value="1"/>
</dbReference>
<reference evidence="4" key="1">
    <citation type="submission" date="2018-05" db="EMBL/GenBank/DDBJ databases">
        <authorList>
            <person name="Lanie J.A."/>
            <person name="Ng W.-L."/>
            <person name="Kazmierczak K.M."/>
            <person name="Andrzejewski T.M."/>
            <person name="Davidsen T.M."/>
            <person name="Wayne K.J."/>
            <person name="Tettelin H."/>
            <person name="Glass J.I."/>
            <person name="Rusch D."/>
            <person name="Podicherti R."/>
            <person name="Tsui H.-C.T."/>
            <person name="Winkler M.E."/>
        </authorList>
    </citation>
    <scope>NUCLEOTIDE SEQUENCE</scope>
</reference>
<evidence type="ECO:0008006" key="5">
    <source>
        <dbReference type="Google" id="ProtNLM"/>
    </source>
</evidence>
<dbReference type="SUPFAM" id="SSF100950">
    <property type="entry name" value="NagB/RpiA/CoA transferase-like"/>
    <property type="match status" value="1"/>
</dbReference>
<keyword evidence="2" id="KW-0547">Nucleotide-binding</keyword>
<dbReference type="PANTHER" id="PTHR23407">
    <property type="entry name" value="ATPASE INHIBITOR/5-FORMYLTETRAHYDROFOLATE CYCLO-LIGASE"/>
    <property type="match status" value="1"/>
</dbReference>
<accession>A0A382MXS3</accession>
<dbReference type="GO" id="GO:0035999">
    <property type="term" value="P:tetrahydrofolate interconversion"/>
    <property type="evidence" value="ECO:0007669"/>
    <property type="project" value="TreeGrafter"/>
</dbReference>
<evidence type="ECO:0000256" key="1">
    <source>
        <dbReference type="ARBA" id="ARBA00010638"/>
    </source>
</evidence>
<protein>
    <recommendedName>
        <fullName evidence="5">5-formyltetrahydrofolate cyclo-ligase</fullName>
    </recommendedName>
</protein>
<dbReference type="AlphaFoldDB" id="A0A382MXS3"/>
<name>A0A382MXS3_9ZZZZ</name>
<dbReference type="PIRSF" id="PIRSF006806">
    <property type="entry name" value="FTHF_cligase"/>
    <property type="match status" value="1"/>
</dbReference>
<organism evidence="4">
    <name type="scientific">marine metagenome</name>
    <dbReference type="NCBI Taxonomy" id="408172"/>
    <lineage>
        <taxon>unclassified sequences</taxon>
        <taxon>metagenomes</taxon>
        <taxon>ecological metagenomes</taxon>
    </lineage>
</organism>
<dbReference type="GO" id="GO:0030272">
    <property type="term" value="F:5-formyltetrahydrofolate cyclo-ligase activity"/>
    <property type="evidence" value="ECO:0007669"/>
    <property type="project" value="TreeGrafter"/>
</dbReference>